<proteinExistence type="predicted"/>
<dbReference type="InterPro" id="IPR021272">
    <property type="entry name" value="DUF2851"/>
</dbReference>
<dbReference type="Pfam" id="PF11013">
    <property type="entry name" value="DUF2851"/>
    <property type="match status" value="1"/>
</dbReference>
<evidence type="ECO:0000313" key="1">
    <source>
        <dbReference type="EMBL" id="BCY28433.1"/>
    </source>
</evidence>
<dbReference type="EMBL" id="AP024749">
    <property type="protein sequence ID" value="BCY28433.1"/>
    <property type="molecule type" value="Genomic_DNA"/>
</dbReference>
<protein>
    <recommendedName>
        <fullName evidence="3">DUF2851 domain-containing protein</fullName>
    </recommendedName>
</protein>
<accession>A0ABN6I1U0</accession>
<organism evidence="1 2">
    <name type="scientific">Flavobacterium okayamense</name>
    <dbReference type="NCBI Taxonomy" id="2830782"/>
    <lineage>
        <taxon>Bacteria</taxon>
        <taxon>Pseudomonadati</taxon>
        <taxon>Bacteroidota</taxon>
        <taxon>Flavobacteriia</taxon>
        <taxon>Flavobacteriales</taxon>
        <taxon>Flavobacteriaceae</taxon>
        <taxon>Flavobacterium</taxon>
    </lineage>
</organism>
<gene>
    <name evidence="1" type="ORF">KK2020170_13010</name>
</gene>
<sequence>MRENVLHYLWLHKCYDVTNIYTTNNEKVEVLNSGQYLQSSGPDFFNAQLIINNQKWAGNVELHVKSSDWYLHHHEKDENYDNVILHVVWEHDVEVYRKDKTEIPVLELKNFIELETLSKIKRLFSKKSWINCEDSLSKVSDFTWFSWKEGLFLERLEIKSKLIYQVFENCDKDWEATFFILLAKNFGLNINGNTFFEIARSIPFTIVRKESFEIKQLESLFLGRANLLNKDFQDEYANELKKIWEYQKSKYNLTELKTIQVQFYKLRPDNFPTIRLAQLASLYVVSKNLFDRITRISTFEELKEIFNIQVSTYWQSHYNFDKVSKKRHVKLTNSFIELIAINSVVPIQFAYGKYNGKENLDEYLKLMYSLNAESNIIIKRFEEFGIEVKDAFDSQALLQLKNEYCNFQKCLKCKIGVELLQKS</sequence>
<name>A0ABN6I1U0_9FLAO</name>
<evidence type="ECO:0000313" key="2">
    <source>
        <dbReference type="Proteomes" id="UP000825258"/>
    </source>
</evidence>
<dbReference type="Proteomes" id="UP000825258">
    <property type="component" value="Chromosome"/>
</dbReference>
<evidence type="ECO:0008006" key="3">
    <source>
        <dbReference type="Google" id="ProtNLM"/>
    </source>
</evidence>
<keyword evidence="2" id="KW-1185">Reference proteome</keyword>
<dbReference type="RefSeq" id="WP_221257553.1">
    <property type="nucleotide sequence ID" value="NZ_AP024749.1"/>
</dbReference>
<reference evidence="1 2" key="1">
    <citation type="submission" date="2021-06" db="EMBL/GenBank/DDBJ databases">
        <title>Whole genome sequences of Flavobacterium sp. KK2020170 and assembly.</title>
        <authorList>
            <person name="Kitahara K."/>
            <person name="Miyoshi S."/>
            <person name="Uesaka K."/>
        </authorList>
    </citation>
    <scope>NUCLEOTIDE SEQUENCE [LARGE SCALE GENOMIC DNA]</scope>
    <source>
        <strain evidence="1 2">KK2020170</strain>
    </source>
</reference>